<accession>A0A7N0V0M6</accession>
<sequence length="146" mass="16092">MEALWRLEDKWKLSTHGAVILLVCAASLFMGVCAAATVFKRRSAAKRDQSADFARPKWPEAGCACSWGGSMKRVLMATVTWSGASKSRRGAPSVAAVGRQSHNSESPVWQRPILLGKKCEMPRFIPHVEQQERTPGAVRTTLRDLL</sequence>
<proteinExistence type="predicted"/>
<dbReference type="OMA" id="NIDCSEP"/>
<name>A0A7N0V0M6_KALFE</name>
<dbReference type="PANTHER" id="PTHR33237:SF21">
    <property type="entry name" value="TRANSMEMBRANE PROTEIN"/>
    <property type="match status" value="1"/>
</dbReference>
<dbReference type="PANTHER" id="PTHR33237">
    <property type="entry name" value="F2P16.13 PROTEIN-RELATED"/>
    <property type="match status" value="1"/>
</dbReference>
<evidence type="ECO:0000313" key="3">
    <source>
        <dbReference type="Proteomes" id="UP000594263"/>
    </source>
</evidence>
<evidence type="ECO:0000256" key="1">
    <source>
        <dbReference type="SAM" id="Phobius"/>
    </source>
</evidence>
<dbReference type="AlphaFoldDB" id="A0A7N0V0M6"/>
<dbReference type="Gramene" id="Kaladp0095s0068.1.v1.1">
    <property type="protein sequence ID" value="Kaladp0095s0068.1.v1.1"/>
    <property type="gene ID" value="Kaladp0095s0068.v1.1"/>
</dbReference>
<dbReference type="Proteomes" id="UP000594263">
    <property type="component" value="Unplaced"/>
</dbReference>
<keyword evidence="1" id="KW-0812">Transmembrane</keyword>
<organism evidence="2 3">
    <name type="scientific">Kalanchoe fedtschenkoi</name>
    <name type="common">Lavender scallops</name>
    <name type="synonym">South American air plant</name>
    <dbReference type="NCBI Taxonomy" id="63787"/>
    <lineage>
        <taxon>Eukaryota</taxon>
        <taxon>Viridiplantae</taxon>
        <taxon>Streptophyta</taxon>
        <taxon>Embryophyta</taxon>
        <taxon>Tracheophyta</taxon>
        <taxon>Spermatophyta</taxon>
        <taxon>Magnoliopsida</taxon>
        <taxon>eudicotyledons</taxon>
        <taxon>Gunneridae</taxon>
        <taxon>Pentapetalae</taxon>
        <taxon>Saxifragales</taxon>
        <taxon>Crassulaceae</taxon>
        <taxon>Kalanchoe</taxon>
    </lineage>
</organism>
<protein>
    <submittedName>
        <fullName evidence="2">Uncharacterized protein</fullName>
    </submittedName>
</protein>
<feature type="transmembrane region" description="Helical" evidence="1">
    <location>
        <begin position="20"/>
        <end position="39"/>
    </location>
</feature>
<evidence type="ECO:0000313" key="2">
    <source>
        <dbReference type="EnsemblPlants" id="Kaladp0095s0068.1.v1.1"/>
    </source>
</evidence>
<keyword evidence="1" id="KW-0472">Membrane</keyword>
<reference evidence="2" key="1">
    <citation type="submission" date="2021-01" db="UniProtKB">
        <authorList>
            <consortium name="EnsemblPlants"/>
        </authorList>
    </citation>
    <scope>IDENTIFICATION</scope>
</reference>
<keyword evidence="1" id="KW-1133">Transmembrane helix</keyword>
<keyword evidence="3" id="KW-1185">Reference proteome</keyword>
<dbReference type="EnsemblPlants" id="Kaladp0095s0068.1.v1.1">
    <property type="protein sequence ID" value="Kaladp0095s0068.1.v1.1"/>
    <property type="gene ID" value="Kaladp0095s0068.v1.1"/>
</dbReference>